<dbReference type="Proteomes" id="UP001597189">
    <property type="component" value="Unassembled WGS sequence"/>
</dbReference>
<gene>
    <name evidence="1" type="ORF">ACFQ44_05840</name>
</gene>
<dbReference type="EMBL" id="JBHTOD010000004">
    <property type="protein sequence ID" value="MFD1455207.1"/>
    <property type="molecule type" value="Genomic_DNA"/>
</dbReference>
<evidence type="ECO:0008006" key="3">
    <source>
        <dbReference type="Google" id="ProtNLM"/>
    </source>
</evidence>
<organism evidence="1 2">
    <name type="scientific">Levilactobacillus lanxiensis</name>
    <dbReference type="NCBI Taxonomy" id="2799568"/>
    <lineage>
        <taxon>Bacteria</taxon>
        <taxon>Bacillati</taxon>
        <taxon>Bacillota</taxon>
        <taxon>Bacilli</taxon>
        <taxon>Lactobacillales</taxon>
        <taxon>Lactobacillaceae</taxon>
        <taxon>Levilactobacillus</taxon>
    </lineage>
</organism>
<accession>A0ABW4D5E8</accession>
<evidence type="ECO:0000313" key="1">
    <source>
        <dbReference type="EMBL" id="MFD1455207.1"/>
    </source>
</evidence>
<name>A0ABW4D5E8_9LACO</name>
<sequence length="79" mass="8881">MKIINKKKAHIYEIGDVIDECGTYYMVMGSRIDDKYALIDLSTGLAETDLYSSLEELFDATDHKNEVAVYAELVIKGDS</sequence>
<keyword evidence="2" id="KW-1185">Reference proteome</keyword>
<evidence type="ECO:0000313" key="2">
    <source>
        <dbReference type="Proteomes" id="UP001597189"/>
    </source>
</evidence>
<dbReference type="RefSeq" id="WP_203644452.1">
    <property type="nucleotide sequence ID" value="NZ_BOLN01000004.1"/>
</dbReference>
<proteinExistence type="predicted"/>
<comment type="caution">
    <text evidence="1">The sequence shown here is derived from an EMBL/GenBank/DDBJ whole genome shotgun (WGS) entry which is preliminary data.</text>
</comment>
<reference evidence="2" key="1">
    <citation type="journal article" date="2019" name="Int. J. Syst. Evol. Microbiol.">
        <title>The Global Catalogue of Microorganisms (GCM) 10K type strain sequencing project: providing services to taxonomists for standard genome sequencing and annotation.</title>
        <authorList>
            <consortium name="The Broad Institute Genomics Platform"/>
            <consortium name="The Broad Institute Genome Sequencing Center for Infectious Disease"/>
            <person name="Wu L."/>
            <person name="Ma J."/>
        </authorList>
    </citation>
    <scope>NUCLEOTIDE SEQUENCE [LARGE SCALE GENOMIC DNA]</scope>
    <source>
        <strain evidence="2">CCM 8979</strain>
    </source>
</reference>
<protein>
    <recommendedName>
        <fullName evidence="3">Phage protein</fullName>
    </recommendedName>
</protein>